<protein>
    <recommendedName>
        <fullName evidence="3">Transposase</fullName>
    </recommendedName>
</protein>
<sequence length="35" mass="4017">MNQIEMAFIVGMKTKILDGSDRNVLHHLNEDQNFG</sequence>
<reference evidence="1 2" key="1">
    <citation type="submission" date="2023-07" db="EMBL/GenBank/DDBJ databases">
        <title>Genomic Encyclopedia of Type Strains, Phase IV (KMG-IV): sequencing the most valuable type-strain genomes for metagenomic binning, comparative biology and taxonomic classification.</title>
        <authorList>
            <person name="Goeker M."/>
        </authorList>
    </citation>
    <scope>NUCLEOTIDE SEQUENCE [LARGE SCALE GENOMIC DNA]</scope>
    <source>
        <strain evidence="1 2">DSM 29005</strain>
    </source>
</reference>
<name>A0ABT9ZH34_9BACI</name>
<dbReference type="EMBL" id="JAUSUD010000010">
    <property type="protein sequence ID" value="MDQ0231111.1"/>
    <property type="molecule type" value="Genomic_DNA"/>
</dbReference>
<organism evidence="1 2">
    <name type="scientific">Metabacillus malikii</name>
    <dbReference type="NCBI Taxonomy" id="1504265"/>
    <lineage>
        <taxon>Bacteria</taxon>
        <taxon>Bacillati</taxon>
        <taxon>Bacillota</taxon>
        <taxon>Bacilli</taxon>
        <taxon>Bacillales</taxon>
        <taxon>Bacillaceae</taxon>
        <taxon>Metabacillus</taxon>
    </lineage>
</organism>
<evidence type="ECO:0000313" key="2">
    <source>
        <dbReference type="Proteomes" id="UP001234495"/>
    </source>
</evidence>
<evidence type="ECO:0008006" key="3">
    <source>
        <dbReference type="Google" id="ProtNLM"/>
    </source>
</evidence>
<evidence type="ECO:0000313" key="1">
    <source>
        <dbReference type="EMBL" id="MDQ0231111.1"/>
    </source>
</evidence>
<gene>
    <name evidence="1" type="ORF">J2S19_002373</name>
</gene>
<dbReference type="Proteomes" id="UP001234495">
    <property type="component" value="Unassembled WGS sequence"/>
</dbReference>
<accession>A0ABT9ZH34</accession>
<comment type="caution">
    <text evidence="1">The sequence shown here is derived from an EMBL/GenBank/DDBJ whole genome shotgun (WGS) entry which is preliminary data.</text>
</comment>
<proteinExistence type="predicted"/>
<keyword evidence="2" id="KW-1185">Reference proteome</keyword>